<dbReference type="InterPro" id="IPR032693">
    <property type="entry name" value="YtkA-like_dom"/>
</dbReference>
<dbReference type="Pfam" id="PF05425">
    <property type="entry name" value="CopD"/>
    <property type="match status" value="1"/>
</dbReference>
<evidence type="ECO:0000256" key="4">
    <source>
        <dbReference type="ARBA" id="ARBA00022723"/>
    </source>
</evidence>
<feature type="transmembrane region" description="Helical" evidence="9">
    <location>
        <begin position="165"/>
        <end position="184"/>
    </location>
</feature>
<evidence type="ECO:0000256" key="6">
    <source>
        <dbReference type="ARBA" id="ARBA00022989"/>
    </source>
</evidence>
<evidence type="ECO:0000256" key="7">
    <source>
        <dbReference type="ARBA" id="ARBA00023008"/>
    </source>
</evidence>
<dbReference type="InterPro" id="IPR014755">
    <property type="entry name" value="Cu-Rt/internalin_Ig-like"/>
</dbReference>
<dbReference type="InterPro" id="IPR032694">
    <property type="entry name" value="CopC/D"/>
</dbReference>
<feature type="transmembrane region" description="Helical" evidence="9">
    <location>
        <begin position="420"/>
        <end position="443"/>
    </location>
</feature>
<keyword evidence="4" id="KW-0479">Metal-binding</keyword>
<comment type="caution">
    <text evidence="13">The sequence shown here is derived from an EMBL/GenBank/DDBJ whole genome shotgun (WGS) entry which is preliminary data.</text>
</comment>
<feature type="domain" description="Copper resistance protein D" evidence="11">
    <location>
        <begin position="341"/>
        <end position="442"/>
    </location>
</feature>
<keyword evidence="8 9" id="KW-0472">Membrane</keyword>
<dbReference type="Gene3D" id="2.60.40.1220">
    <property type="match status" value="1"/>
</dbReference>
<feature type="transmembrane region" description="Helical" evidence="9">
    <location>
        <begin position="379"/>
        <end position="399"/>
    </location>
</feature>
<name>A0ABV6QM10_9ACTN</name>
<keyword evidence="2" id="KW-1003">Cell membrane</keyword>
<keyword evidence="7" id="KW-0186">Copper</keyword>
<evidence type="ECO:0000256" key="3">
    <source>
        <dbReference type="ARBA" id="ARBA00022692"/>
    </source>
</evidence>
<dbReference type="PANTHER" id="PTHR34820:SF4">
    <property type="entry name" value="INNER MEMBRANE PROTEIN YEBZ"/>
    <property type="match status" value="1"/>
</dbReference>
<keyword evidence="6 9" id="KW-1133">Transmembrane helix</keyword>
<feature type="transmembrane region" description="Helical" evidence="9">
    <location>
        <begin position="348"/>
        <end position="367"/>
    </location>
</feature>
<reference evidence="13 14" key="1">
    <citation type="submission" date="2024-09" db="EMBL/GenBank/DDBJ databases">
        <authorList>
            <person name="Sun Q."/>
            <person name="Mori K."/>
        </authorList>
    </citation>
    <scope>NUCLEOTIDE SEQUENCE [LARGE SCALE GENOMIC DNA]</scope>
    <source>
        <strain evidence="13 14">CGMCC 1.15906</strain>
    </source>
</reference>
<dbReference type="InterPro" id="IPR014756">
    <property type="entry name" value="Ig_E-set"/>
</dbReference>
<dbReference type="Pfam" id="PF04234">
    <property type="entry name" value="CopC"/>
    <property type="match status" value="1"/>
</dbReference>
<gene>
    <name evidence="13" type="ORF">ACFFGN_16460</name>
</gene>
<evidence type="ECO:0000256" key="8">
    <source>
        <dbReference type="ARBA" id="ARBA00023136"/>
    </source>
</evidence>
<sequence>MQEHLSRRARWTWFTVPAGLLLAPLWLLLALLWLGLTAAPASAHATLLSTDPKADAVLAKAPTAVTLTFDEAVVVWPTSISIFDPAGERLKVDVKGVDKRAVAALPTGLGQGTYTVTWRVISADDHPVSGGFVFTIGQKSTPVATAADNEPTRSLNVVRLVATSLGYLGVLGAIGLAVFEVFLLDATVGAMVGLRRRLRWTARGLIGLAALGFFASIPLTTAWQQAGSLASLGDGSIWSDGFRSDLLTSAVLAVAGLVVTALLVTVPTVILARAGVAVGALVALIALPWTGHTRTYGPTWLVVASDLIHVSAGAIWAGGIIGLFLTLSKSSDASPRRAASTATRFSMVAAWAVLAVAISGTVMAWRILGSIPGLWQTSYGKALLVKLGVALVIVGIASWNRFGLMPKVLKEPRDNAARGLLRSAVLAEAVCLVVLLGATGVLVTQPPREESLASSAGEQISRARGIEARLGTGLVRLRISPVTTGSNYVQIYLRDASGKALEPLAAPSVRFTQAEEGVGPLTAPMTRVGPGQYEGRVALPVSGDWAIQVTARTSKYESPSADLAVHIY</sequence>
<evidence type="ECO:0000259" key="10">
    <source>
        <dbReference type="Pfam" id="PF04234"/>
    </source>
</evidence>
<evidence type="ECO:0000259" key="12">
    <source>
        <dbReference type="Pfam" id="PF13115"/>
    </source>
</evidence>
<evidence type="ECO:0000256" key="9">
    <source>
        <dbReference type="SAM" id="Phobius"/>
    </source>
</evidence>
<protein>
    <submittedName>
        <fullName evidence="13">Copper resistance protein CopC</fullName>
    </submittedName>
</protein>
<feature type="transmembrane region" description="Helical" evidence="9">
    <location>
        <begin position="270"/>
        <end position="287"/>
    </location>
</feature>
<evidence type="ECO:0000256" key="2">
    <source>
        <dbReference type="ARBA" id="ARBA00022475"/>
    </source>
</evidence>
<accession>A0ABV6QM10</accession>
<keyword evidence="14" id="KW-1185">Reference proteome</keyword>
<dbReference type="EMBL" id="JBHLTC010000018">
    <property type="protein sequence ID" value="MFC0625678.1"/>
    <property type="molecule type" value="Genomic_DNA"/>
</dbReference>
<feature type="transmembrane region" description="Helical" evidence="9">
    <location>
        <begin position="246"/>
        <end position="263"/>
    </location>
</feature>
<dbReference type="InterPro" id="IPR008457">
    <property type="entry name" value="Cu-R_CopD_dom"/>
</dbReference>
<dbReference type="Proteomes" id="UP001589890">
    <property type="component" value="Unassembled WGS sequence"/>
</dbReference>
<dbReference type="Pfam" id="PF13115">
    <property type="entry name" value="YtkA"/>
    <property type="match status" value="1"/>
</dbReference>
<feature type="domain" description="CopC" evidence="10">
    <location>
        <begin position="44"/>
        <end position="136"/>
    </location>
</feature>
<dbReference type="InterPro" id="IPR007348">
    <property type="entry name" value="CopC_dom"/>
</dbReference>
<evidence type="ECO:0000256" key="1">
    <source>
        <dbReference type="ARBA" id="ARBA00004651"/>
    </source>
</evidence>
<dbReference type="RefSeq" id="WP_380048336.1">
    <property type="nucleotide sequence ID" value="NZ_JBHLTC010000018.1"/>
</dbReference>
<evidence type="ECO:0000313" key="14">
    <source>
        <dbReference type="Proteomes" id="UP001589890"/>
    </source>
</evidence>
<dbReference type="PANTHER" id="PTHR34820">
    <property type="entry name" value="INNER MEMBRANE PROTEIN YEBZ"/>
    <property type="match status" value="1"/>
</dbReference>
<feature type="domain" description="YtkA-like" evidence="12">
    <location>
        <begin position="481"/>
        <end position="550"/>
    </location>
</feature>
<organism evidence="13 14">
    <name type="scientific">Kribbella deserti</name>
    <dbReference type="NCBI Taxonomy" id="1926257"/>
    <lineage>
        <taxon>Bacteria</taxon>
        <taxon>Bacillati</taxon>
        <taxon>Actinomycetota</taxon>
        <taxon>Actinomycetes</taxon>
        <taxon>Propionibacteriales</taxon>
        <taxon>Kribbellaceae</taxon>
        <taxon>Kribbella</taxon>
    </lineage>
</organism>
<evidence type="ECO:0000259" key="11">
    <source>
        <dbReference type="Pfam" id="PF05425"/>
    </source>
</evidence>
<keyword evidence="5" id="KW-0732">Signal</keyword>
<comment type="subcellular location">
    <subcellularLocation>
        <location evidence="1">Cell membrane</location>
        <topology evidence="1">Multi-pass membrane protein</topology>
    </subcellularLocation>
</comment>
<proteinExistence type="predicted"/>
<feature type="transmembrane region" description="Helical" evidence="9">
    <location>
        <begin position="307"/>
        <end position="327"/>
    </location>
</feature>
<evidence type="ECO:0000313" key="13">
    <source>
        <dbReference type="EMBL" id="MFC0625678.1"/>
    </source>
</evidence>
<evidence type="ECO:0000256" key="5">
    <source>
        <dbReference type="ARBA" id="ARBA00022729"/>
    </source>
</evidence>
<keyword evidence="3 9" id="KW-0812">Transmembrane</keyword>
<dbReference type="SUPFAM" id="SSF81296">
    <property type="entry name" value="E set domains"/>
    <property type="match status" value="1"/>
</dbReference>
<feature type="transmembrane region" description="Helical" evidence="9">
    <location>
        <begin position="205"/>
        <end position="226"/>
    </location>
</feature>